<dbReference type="InParanoid" id="A0A078ATZ4"/>
<feature type="domain" description="Saposin B-type" evidence="15">
    <location>
        <begin position="68"/>
        <end position="143"/>
    </location>
</feature>
<feature type="disulfide bond" evidence="13">
    <location>
        <begin position="575"/>
        <end position="579"/>
    </location>
</feature>
<dbReference type="SUPFAM" id="SSF56300">
    <property type="entry name" value="Metallo-dependent phosphatases"/>
    <property type="match status" value="1"/>
</dbReference>
<dbReference type="EMBL" id="CCKQ01013086">
    <property type="protein sequence ID" value="CDW84712.1"/>
    <property type="molecule type" value="Genomic_DNA"/>
</dbReference>
<dbReference type="InterPro" id="IPR011160">
    <property type="entry name" value="Sphingomy_PDE"/>
</dbReference>
<evidence type="ECO:0000256" key="1">
    <source>
        <dbReference type="ARBA" id="ARBA00004613"/>
    </source>
</evidence>
<feature type="binding site" evidence="12">
    <location>
        <position position="266"/>
    </location>
    <ligand>
        <name>Zn(2+)</name>
        <dbReference type="ChEBI" id="CHEBI:29105"/>
        <label>1</label>
    </ligand>
</feature>
<dbReference type="PANTHER" id="PTHR10340:SF57">
    <property type="entry name" value="METALLOPHOS DOMAIN-CONTAINING PROTEIN"/>
    <property type="match status" value="1"/>
</dbReference>
<accession>A0A078ATZ4</accession>
<evidence type="ECO:0000313" key="17">
    <source>
        <dbReference type="Proteomes" id="UP000039865"/>
    </source>
</evidence>
<dbReference type="SMART" id="SM00741">
    <property type="entry name" value="SapB"/>
    <property type="match status" value="1"/>
</dbReference>
<keyword evidence="6 11" id="KW-0378">Hydrolase</keyword>
<feature type="disulfide bond" evidence="13">
    <location>
        <begin position="380"/>
        <end position="428"/>
    </location>
</feature>
<dbReference type="GO" id="GO:0005576">
    <property type="term" value="C:extracellular region"/>
    <property type="evidence" value="ECO:0007669"/>
    <property type="project" value="UniProtKB-SubCell"/>
</dbReference>
<dbReference type="CDD" id="cd00842">
    <property type="entry name" value="MPP_ASMase"/>
    <property type="match status" value="1"/>
</dbReference>
<dbReference type="InterPro" id="IPR041805">
    <property type="entry name" value="ASMase/PPN1_MPP"/>
</dbReference>
<evidence type="ECO:0000256" key="11">
    <source>
        <dbReference type="PIRNR" id="PIRNR000948"/>
    </source>
</evidence>
<dbReference type="Pfam" id="PF19272">
    <property type="entry name" value="ASMase_C"/>
    <property type="match status" value="1"/>
</dbReference>
<reference evidence="16 17" key="1">
    <citation type="submission" date="2014-06" db="EMBL/GenBank/DDBJ databases">
        <authorList>
            <person name="Swart Estienne"/>
        </authorList>
    </citation>
    <scope>NUCLEOTIDE SEQUENCE [LARGE SCALE GENOMIC DNA]</scope>
    <source>
        <strain evidence="16 17">130c</strain>
    </source>
</reference>
<comment type="similarity">
    <text evidence="2 11">Belongs to the acid sphingomyelinase family.</text>
</comment>
<dbReference type="GO" id="GO:0046872">
    <property type="term" value="F:metal ion binding"/>
    <property type="evidence" value="ECO:0007669"/>
    <property type="project" value="UniProtKB-KW"/>
</dbReference>
<feature type="disulfide bond" evidence="13">
    <location>
        <begin position="101"/>
        <end position="110"/>
    </location>
</feature>
<dbReference type="InterPro" id="IPR011001">
    <property type="entry name" value="Saposin-like"/>
</dbReference>
<keyword evidence="5 14" id="KW-0732">Signal</keyword>
<evidence type="ECO:0000313" key="16">
    <source>
        <dbReference type="EMBL" id="CDW84712.1"/>
    </source>
</evidence>
<dbReference type="PANTHER" id="PTHR10340">
    <property type="entry name" value="SPHINGOMYELIN PHOSPHODIESTERASE"/>
    <property type="match status" value="1"/>
</dbReference>
<name>A0A078ATZ4_STYLE</name>
<dbReference type="GO" id="GO:0004767">
    <property type="term" value="F:sphingomyelin phosphodiesterase activity"/>
    <property type="evidence" value="ECO:0007669"/>
    <property type="project" value="UniProtKB-UniRule"/>
</dbReference>
<sequence>MKLLKEILLFIVVSQGFIINKAEAAKNQKLNTIQSYFSDFNETIQNISPDMTQIENVKHKIGDFKQTLECDICLFIAGGVRAIISNQNNQDFITQAVILVCAFKFDVKFCQGMADYTGKELFINLQGKPTEPLYACSKFVNFCQLTQQPDWNEEFLTNIEWNKPKEIESNDYQNKLYQSLNGTDRKVIKILQLTDIHVDLEYAENSSTNCRQIPCCRAQHGFPETKKHRAGKYGAFKCDIPMDLVNLMGEYVNKHIKPDTIVWTGDTVPHNMWEEKDYTEKIKFIELISCFLKDEMSNYTIYPTIGNHDFQVSNLQNLESEDLMMDVLAQLWQPFIQESQQDTFFKTGSYVQKLRVKKGLKKGVQTYENVNIISLNTQACYNLNFYVWNQKETAFKTLDWLEERLQEIEKRSELAILIAHIAPSDITCTRDWSKRYQALVERFQHIIRLQTFGHDHREKHNVVRSIDNQKPIAAQFLTGSFTTWRYNNPSFRVFEMDEETMLPLKIYTYVLKVEDKHPKWYLDHEMTEFYGMKDLSPQSFDDLSNRILEDEKTALKYTRISTQDGPDPETHLEKCDQNCRKELYCNTRSSTYYDSVECHGQKPNLLNRVLDYLSN</sequence>
<protein>
    <recommendedName>
        <fullName evidence="11">Sphingomyelin phosphodiesterase</fullName>
    </recommendedName>
</protein>
<feature type="chain" id="PRO_5001729697" description="Sphingomyelin phosphodiesterase" evidence="14">
    <location>
        <begin position="25"/>
        <end position="615"/>
    </location>
</feature>
<evidence type="ECO:0000256" key="7">
    <source>
        <dbReference type="ARBA" id="ARBA00022833"/>
    </source>
</evidence>
<comment type="function">
    <text evidence="11">Converts sphingomyelin to ceramide.</text>
</comment>
<evidence type="ECO:0000256" key="8">
    <source>
        <dbReference type="ARBA" id="ARBA00023157"/>
    </source>
</evidence>
<feature type="binding site" evidence="12">
    <location>
        <position position="266"/>
    </location>
    <ligand>
        <name>Zn(2+)</name>
        <dbReference type="ChEBI" id="CHEBI:29105"/>
        <label>2</label>
    </ligand>
</feature>
<dbReference type="AlphaFoldDB" id="A0A078ATZ4"/>
<evidence type="ECO:0000256" key="14">
    <source>
        <dbReference type="SAM" id="SignalP"/>
    </source>
</evidence>
<evidence type="ECO:0000256" key="5">
    <source>
        <dbReference type="ARBA" id="ARBA00022729"/>
    </source>
</evidence>
<evidence type="ECO:0000256" key="3">
    <source>
        <dbReference type="ARBA" id="ARBA00022525"/>
    </source>
</evidence>
<keyword evidence="9" id="KW-0325">Glycoprotein</keyword>
<keyword evidence="4 12" id="KW-0479">Metal-binding</keyword>
<keyword evidence="3" id="KW-0964">Secreted</keyword>
<dbReference type="GO" id="GO:0006685">
    <property type="term" value="P:sphingomyelin catabolic process"/>
    <property type="evidence" value="ECO:0007669"/>
    <property type="project" value="UniProtKB-UniRule"/>
</dbReference>
<evidence type="ECO:0000256" key="13">
    <source>
        <dbReference type="PIRSR" id="PIRSR000948-2"/>
    </source>
</evidence>
<dbReference type="GO" id="GO:0016798">
    <property type="term" value="F:hydrolase activity, acting on glycosyl bonds"/>
    <property type="evidence" value="ECO:0007669"/>
    <property type="project" value="UniProtKB-KW"/>
</dbReference>
<evidence type="ECO:0000256" key="6">
    <source>
        <dbReference type="ARBA" id="ARBA00022801"/>
    </source>
</evidence>
<proteinExistence type="inferred from homology"/>
<dbReference type="OrthoDB" id="282973at2759"/>
<feature type="binding site" evidence="12">
    <location>
        <position position="195"/>
    </location>
    <ligand>
        <name>Zn(2+)</name>
        <dbReference type="ChEBI" id="CHEBI:29105"/>
        <label>1</label>
    </ligand>
</feature>
<feature type="signal peptide" evidence="14">
    <location>
        <begin position="1"/>
        <end position="24"/>
    </location>
</feature>
<dbReference type="PIRSF" id="PIRSF000948">
    <property type="entry name" value="Sphingomy_PDE"/>
    <property type="match status" value="1"/>
</dbReference>
<dbReference type="Gene3D" id="3.60.21.10">
    <property type="match status" value="1"/>
</dbReference>
<dbReference type="GO" id="GO:0016020">
    <property type="term" value="C:membrane"/>
    <property type="evidence" value="ECO:0007669"/>
    <property type="project" value="GOC"/>
</dbReference>
<feature type="binding site" evidence="12">
    <location>
        <position position="307"/>
    </location>
    <ligand>
        <name>Zn(2+)</name>
        <dbReference type="ChEBI" id="CHEBI:29105"/>
        <label>2</label>
    </ligand>
</feature>
<keyword evidence="10 11" id="KW-0326">Glycosidase</keyword>
<feature type="disulfide bond" evidence="13">
    <location>
        <begin position="210"/>
        <end position="215"/>
    </location>
</feature>
<dbReference type="Proteomes" id="UP000039865">
    <property type="component" value="Unassembled WGS sequence"/>
</dbReference>
<dbReference type="Pfam" id="PF00149">
    <property type="entry name" value="Metallophos"/>
    <property type="match status" value="1"/>
</dbReference>
<dbReference type="InterPro" id="IPR045473">
    <property type="entry name" value="ASM_C"/>
</dbReference>
<evidence type="ECO:0000256" key="10">
    <source>
        <dbReference type="ARBA" id="ARBA00023295"/>
    </source>
</evidence>
<dbReference type="InterPro" id="IPR004843">
    <property type="entry name" value="Calcineurin-like_PHP"/>
</dbReference>
<gene>
    <name evidence="16" type="primary">Contig10921.g11671</name>
    <name evidence="16" type="ORF">STYLEM_13778</name>
</gene>
<feature type="binding site" evidence="12">
    <location>
        <position position="456"/>
    </location>
    <ligand>
        <name>Zn(2+)</name>
        <dbReference type="ChEBI" id="CHEBI:29105"/>
        <label>1</label>
    </ligand>
</feature>
<organism evidence="16 17">
    <name type="scientific">Stylonychia lemnae</name>
    <name type="common">Ciliate</name>
    <dbReference type="NCBI Taxonomy" id="5949"/>
    <lineage>
        <taxon>Eukaryota</taxon>
        <taxon>Sar</taxon>
        <taxon>Alveolata</taxon>
        <taxon>Ciliophora</taxon>
        <taxon>Intramacronucleata</taxon>
        <taxon>Spirotrichea</taxon>
        <taxon>Stichotrichia</taxon>
        <taxon>Sporadotrichida</taxon>
        <taxon>Oxytrichidae</taxon>
        <taxon>Stylonychinae</taxon>
        <taxon>Stylonychia</taxon>
    </lineage>
</organism>
<dbReference type="GO" id="GO:0046513">
    <property type="term" value="P:ceramide biosynthetic process"/>
    <property type="evidence" value="ECO:0007669"/>
    <property type="project" value="UniProtKB-ARBA"/>
</dbReference>
<keyword evidence="17" id="KW-1185">Reference proteome</keyword>
<feature type="disulfide bond" evidence="13">
    <location>
        <begin position="70"/>
        <end position="143"/>
    </location>
</feature>
<dbReference type="OMA" id="CYMKKIY"/>
<dbReference type="SUPFAM" id="SSF47862">
    <property type="entry name" value="Saposin"/>
    <property type="match status" value="1"/>
</dbReference>
<evidence type="ECO:0000256" key="4">
    <source>
        <dbReference type="ARBA" id="ARBA00022723"/>
    </source>
</evidence>
<keyword evidence="7 12" id="KW-0862">Zinc</keyword>
<evidence type="ECO:0000256" key="9">
    <source>
        <dbReference type="ARBA" id="ARBA00023180"/>
    </source>
</evidence>
<feature type="disulfide bond" evidence="13">
    <location>
        <begin position="216"/>
        <end position="238"/>
    </location>
</feature>
<comment type="cofactor">
    <cofactor evidence="12">
        <name>Zn(2+)</name>
        <dbReference type="ChEBI" id="CHEBI:29105"/>
    </cofactor>
    <text evidence="12">Binds 2 Zn(2+) ions per subunit.</text>
</comment>
<feature type="disulfide bond" evidence="13">
    <location>
        <begin position="73"/>
        <end position="136"/>
    </location>
</feature>
<dbReference type="InterPro" id="IPR008139">
    <property type="entry name" value="SaposinB_dom"/>
</dbReference>
<evidence type="ECO:0000259" key="15">
    <source>
        <dbReference type="SMART" id="SM00741"/>
    </source>
</evidence>
<feature type="binding site" evidence="12">
    <location>
        <position position="420"/>
    </location>
    <ligand>
        <name>Zn(2+)</name>
        <dbReference type="ChEBI" id="CHEBI:29105"/>
        <label>2</label>
    </ligand>
</feature>
<evidence type="ECO:0000256" key="2">
    <source>
        <dbReference type="ARBA" id="ARBA00008234"/>
    </source>
</evidence>
<feature type="binding site" evidence="12">
    <location>
        <position position="454"/>
    </location>
    <ligand>
        <name>Zn(2+)</name>
        <dbReference type="ChEBI" id="CHEBI:29105"/>
        <label>2</label>
    </ligand>
</feature>
<dbReference type="InterPro" id="IPR029052">
    <property type="entry name" value="Metallo-depent_PP-like"/>
</dbReference>
<evidence type="ECO:0000256" key="12">
    <source>
        <dbReference type="PIRSR" id="PIRSR000948-1"/>
    </source>
</evidence>
<feature type="binding site" evidence="12">
    <location>
        <position position="197"/>
    </location>
    <ligand>
        <name>Zn(2+)</name>
        <dbReference type="ChEBI" id="CHEBI:29105"/>
        <label>1</label>
    </ligand>
</feature>
<comment type="subcellular location">
    <subcellularLocation>
        <location evidence="1">Secreted</location>
    </subcellularLocation>
</comment>
<keyword evidence="8 13" id="KW-1015">Disulfide bond</keyword>